<dbReference type="RefSeq" id="WP_220581500.1">
    <property type="nucleotide sequence ID" value="NZ_RKLT01000011.1"/>
</dbReference>
<protein>
    <submittedName>
        <fullName evidence="2">PadR family transcriptional regulator</fullName>
    </submittedName>
</protein>
<dbReference type="AlphaFoldDB" id="A0AAW4PG13"/>
<dbReference type="InterPro" id="IPR005149">
    <property type="entry name" value="Tscrpt_reg_PadR_N"/>
</dbReference>
<evidence type="ECO:0000313" key="2">
    <source>
        <dbReference type="EMBL" id="MBX0296854.1"/>
    </source>
</evidence>
<feature type="domain" description="Transcription regulator PadR N-terminal" evidence="1">
    <location>
        <begin position="11"/>
        <end position="79"/>
    </location>
</feature>
<dbReference type="SUPFAM" id="SSF46785">
    <property type="entry name" value="Winged helix' DNA-binding domain"/>
    <property type="match status" value="1"/>
</dbReference>
<accession>A0AAW4PG13</accession>
<keyword evidence="3" id="KW-1185">Reference proteome</keyword>
<organism evidence="2 3">
    <name type="scientific">Haloarcula nitratireducens</name>
    <dbReference type="NCBI Taxonomy" id="2487749"/>
    <lineage>
        <taxon>Archaea</taxon>
        <taxon>Methanobacteriati</taxon>
        <taxon>Methanobacteriota</taxon>
        <taxon>Stenosarchaea group</taxon>
        <taxon>Halobacteria</taxon>
        <taxon>Halobacteriales</taxon>
        <taxon>Haloarculaceae</taxon>
        <taxon>Haloarcula</taxon>
    </lineage>
</organism>
<dbReference type="EMBL" id="RKLT01000011">
    <property type="protein sequence ID" value="MBX0296854.1"/>
    <property type="molecule type" value="Genomic_DNA"/>
</dbReference>
<evidence type="ECO:0000259" key="1">
    <source>
        <dbReference type="Pfam" id="PF03551"/>
    </source>
</evidence>
<dbReference type="Pfam" id="PF03551">
    <property type="entry name" value="PadR"/>
    <property type="match status" value="1"/>
</dbReference>
<dbReference type="Gene3D" id="1.10.10.10">
    <property type="entry name" value="Winged helix-like DNA-binding domain superfamily/Winged helix DNA-binding domain"/>
    <property type="match status" value="1"/>
</dbReference>
<evidence type="ECO:0000313" key="3">
    <source>
        <dbReference type="Proteomes" id="UP001430455"/>
    </source>
</evidence>
<dbReference type="InterPro" id="IPR036390">
    <property type="entry name" value="WH_DNA-bd_sf"/>
</dbReference>
<dbReference type="Proteomes" id="UP001430455">
    <property type="component" value="Unassembled WGS sequence"/>
</dbReference>
<gene>
    <name evidence="2" type="ORF">EGH23_18410</name>
</gene>
<comment type="caution">
    <text evidence="2">The sequence shown here is derived from an EMBL/GenBank/DDBJ whole genome shotgun (WGS) entry which is preliminary data.</text>
</comment>
<sequence>MYDLTGFQRDLLYVIAGGDEPHGLALKEELEEYYESEVNHGRLYPNLDTLVEKGLIEKSAQDRRTNIYTLTRRGRRELEDRQEWEQKYLESAETSSA</sequence>
<reference evidence="2 3" key="1">
    <citation type="submission" date="2021-06" db="EMBL/GenBank/DDBJ databases">
        <title>Halomicroarcula sp. a new haloarchaeum isolated from saline soil.</title>
        <authorList>
            <person name="Duran-Viseras A."/>
            <person name="Sanchez-Porro C."/>
            <person name="Ventosa A."/>
        </authorList>
    </citation>
    <scope>NUCLEOTIDE SEQUENCE [LARGE SCALE GENOMIC DNA]</scope>
    <source>
        <strain evidence="2 3">F27</strain>
    </source>
</reference>
<dbReference type="InterPro" id="IPR036388">
    <property type="entry name" value="WH-like_DNA-bd_sf"/>
</dbReference>
<name>A0AAW4PG13_9EURY</name>
<proteinExistence type="predicted"/>